<evidence type="ECO:0000313" key="1">
    <source>
        <dbReference type="EMBL" id="OMP04452.1"/>
    </source>
</evidence>
<gene>
    <name evidence="1" type="ORF">COLO4_09647</name>
</gene>
<sequence length="78" mass="9030">MATHLPGVDLPLLLKVVLRHLLQGTFDLQQERGKVFYPQPFGIVEYQRVLQTDSARIVGFEVKPYSKERMQNARDRSC</sequence>
<dbReference type="Proteomes" id="UP000187203">
    <property type="component" value="Unassembled WGS sequence"/>
</dbReference>
<dbReference type="AlphaFoldDB" id="A0A1R3KBJ1"/>
<organism evidence="1 2">
    <name type="scientific">Corchorus olitorius</name>
    <dbReference type="NCBI Taxonomy" id="93759"/>
    <lineage>
        <taxon>Eukaryota</taxon>
        <taxon>Viridiplantae</taxon>
        <taxon>Streptophyta</taxon>
        <taxon>Embryophyta</taxon>
        <taxon>Tracheophyta</taxon>
        <taxon>Spermatophyta</taxon>
        <taxon>Magnoliopsida</taxon>
        <taxon>eudicotyledons</taxon>
        <taxon>Gunneridae</taxon>
        <taxon>Pentapetalae</taxon>
        <taxon>rosids</taxon>
        <taxon>malvids</taxon>
        <taxon>Malvales</taxon>
        <taxon>Malvaceae</taxon>
        <taxon>Grewioideae</taxon>
        <taxon>Apeibeae</taxon>
        <taxon>Corchorus</taxon>
    </lineage>
</organism>
<keyword evidence="2" id="KW-1185">Reference proteome</keyword>
<reference evidence="2" key="1">
    <citation type="submission" date="2013-09" db="EMBL/GenBank/DDBJ databases">
        <title>Corchorus olitorius genome sequencing.</title>
        <authorList>
            <person name="Alam M."/>
            <person name="Haque M.S."/>
            <person name="Islam M.S."/>
            <person name="Emdad E.M."/>
            <person name="Islam M.M."/>
            <person name="Ahmed B."/>
            <person name="Halim A."/>
            <person name="Hossen Q.M.M."/>
            <person name="Hossain M.Z."/>
            <person name="Ahmed R."/>
            <person name="Khan M.M."/>
            <person name="Islam R."/>
            <person name="Rashid M.M."/>
            <person name="Khan S.A."/>
            <person name="Rahman M.S."/>
            <person name="Alam M."/>
            <person name="Yahiya A.S."/>
            <person name="Khan M.S."/>
            <person name="Azam M.S."/>
            <person name="Haque T."/>
            <person name="Lashkar M.Z.H."/>
            <person name="Akhand A.I."/>
            <person name="Morshed G."/>
            <person name="Roy S."/>
            <person name="Uddin K.S."/>
            <person name="Rabeya T."/>
            <person name="Hossain A.S."/>
            <person name="Chowdhury A."/>
            <person name="Snigdha A.R."/>
            <person name="Mortoza M.S."/>
            <person name="Matin S.A."/>
            <person name="Hoque S.M.E."/>
            <person name="Islam M.K."/>
            <person name="Roy D.K."/>
            <person name="Haider R."/>
            <person name="Moosa M.M."/>
            <person name="Elias S.M."/>
            <person name="Hasan A.M."/>
            <person name="Jahan S."/>
            <person name="Shafiuddin M."/>
            <person name="Mahmood N."/>
            <person name="Shommy N.S."/>
        </authorList>
    </citation>
    <scope>NUCLEOTIDE SEQUENCE [LARGE SCALE GENOMIC DNA]</scope>
    <source>
        <strain evidence="2">cv. O-4</strain>
    </source>
</reference>
<name>A0A1R3KBJ1_9ROSI</name>
<comment type="caution">
    <text evidence="1">The sequence shown here is derived from an EMBL/GenBank/DDBJ whole genome shotgun (WGS) entry which is preliminary data.</text>
</comment>
<accession>A0A1R3KBJ1</accession>
<proteinExistence type="predicted"/>
<dbReference type="EMBL" id="AWUE01014255">
    <property type="protein sequence ID" value="OMP04452.1"/>
    <property type="molecule type" value="Genomic_DNA"/>
</dbReference>
<evidence type="ECO:0000313" key="2">
    <source>
        <dbReference type="Proteomes" id="UP000187203"/>
    </source>
</evidence>
<protein>
    <submittedName>
        <fullName evidence="1">Endomembrane family protein 70</fullName>
    </submittedName>
</protein>